<keyword evidence="3" id="KW-1185">Reference proteome</keyword>
<dbReference type="GeneID" id="37081486"/>
<feature type="region of interest" description="Disordered" evidence="1">
    <location>
        <begin position="29"/>
        <end position="62"/>
    </location>
</feature>
<evidence type="ECO:0000313" key="3">
    <source>
        <dbReference type="Proteomes" id="UP000248349"/>
    </source>
</evidence>
<name>A0A318Z8D6_9EURO</name>
<dbReference type="EMBL" id="KZ821242">
    <property type="protein sequence ID" value="PYH43591.1"/>
    <property type="molecule type" value="Genomic_DNA"/>
</dbReference>
<protein>
    <submittedName>
        <fullName evidence="2">Uncharacterized protein</fullName>
    </submittedName>
</protein>
<dbReference type="RefSeq" id="XP_025429573.1">
    <property type="nucleotide sequence ID" value="XM_025580257.1"/>
</dbReference>
<dbReference type="OrthoDB" id="2423701at2759"/>
<reference evidence="2 3" key="1">
    <citation type="submission" date="2016-12" db="EMBL/GenBank/DDBJ databases">
        <title>The genomes of Aspergillus section Nigri reveals drivers in fungal speciation.</title>
        <authorList>
            <consortium name="DOE Joint Genome Institute"/>
            <person name="Vesth T.C."/>
            <person name="Nybo J."/>
            <person name="Theobald S."/>
            <person name="Brandl J."/>
            <person name="Frisvad J.C."/>
            <person name="Nielsen K.F."/>
            <person name="Lyhne E.K."/>
            <person name="Kogle M.E."/>
            <person name="Kuo A."/>
            <person name="Riley R."/>
            <person name="Clum A."/>
            <person name="Nolan M."/>
            <person name="Lipzen A."/>
            <person name="Salamov A."/>
            <person name="Henrissat B."/>
            <person name="Wiebenga A."/>
            <person name="De Vries R.P."/>
            <person name="Grigoriev I.V."/>
            <person name="Mortensen U.H."/>
            <person name="Andersen M.R."/>
            <person name="Baker S.E."/>
        </authorList>
    </citation>
    <scope>NUCLEOTIDE SEQUENCE [LARGE SCALE GENOMIC DNA]</scope>
    <source>
        <strain evidence="2 3">JOP 1030-1</strain>
    </source>
</reference>
<evidence type="ECO:0000256" key="1">
    <source>
        <dbReference type="SAM" id="MobiDB-lite"/>
    </source>
</evidence>
<dbReference type="Proteomes" id="UP000248349">
    <property type="component" value="Unassembled WGS sequence"/>
</dbReference>
<sequence length="62" mass="6974">MADALKAEGNKAFSAKDYPTAIFRRPLKSSLPTTSFTPTAPLYIPHNKNTRRLSRMPTRPQN</sequence>
<evidence type="ECO:0000313" key="2">
    <source>
        <dbReference type="EMBL" id="PYH43591.1"/>
    </source>
</evidence>
<dbReference type="AlphaFoldDB" id="A0A318Z8D6"/>
<proteinExistence type="predicted"/>
<organism evidence="2 3">
    <name type="scientific">Aspergillus saccharolyticus JOP 1030-1</name>
    <dbReference type="NCBI Taxonomy" id="1450539"/>
    <lineage>
        <taxon>Eukaryota</taxon>
        <taxon>Fungi</taxon>
        <taxon>Dikarya</taxon>
        <taxon>Ascomycota</taxon>
        <taxon>Pezizomycotina</taxon>
        <taxon>Eurotiomycetes</taxon>
        <taxon>Eurotiomycetidae</taxon>
        <taxon>Eurotiales</taxon>
        <taxon>Aspergillaceae</taxon>
        <taxon>Aspergillus</taxon>
        <taxon>Aspergillus subgen. Circumdati</taxon>
    </lineage>
</organism>
<gene>
    <name evidence="2" type="ORF">BP01DRAFT_94545</name>
</gene>
<accession>A0A318Z8D6</accession>